<sequence length="366" mass="38504">MRARLPLRLFVSHTAVAVVGALVAYLTVRLLAPHLFDQRMGMMNGHMPGVGPATGAQVHAAFQTALNTALLVGVLAGVAAAGVLAAFATRRLLRPLDAVRTATRRIAGGRYDVDVPLPSEPELAALATDVNTLGHTLADTETRRTRLLGDVAHEMRTPLTALDGYVEGLIDGVFTASPDTLASLSEELRRLHRLADDLSGLSRAEEQRLDLHLVDADLSDLARRAAARLAPQFDDAHLTLVVDADTVVPVRADPDRITQVLTNLLGNALLATPADGTVTISARGSGSLGEVVVTDTGVGLAAEDVERVFERFYRAPGQPRRSSGSGVGLTIARGIARAHGGDVTASSPGRGQGARFTLVLPLRPPP</sequence>
<keyword evidence="8 11" id="KW-1133">Transmembrane helix</keyword>
<keyword evidence="5" id="KW-0808">Transferase</keyword>
<dbReference type="EMBL" id="BAAAXF010000057">
    <property type="protein sequence ID" value="GAA3500831.1"/>
    <property type="molecule type" value="Genomic_DNA"/>
</dbReference>
<evidence type="ECO:0000313" key="15">
    <source>
        <dbReference type="Proteomes" id="UP001501455"/>
    </source>
</evidence>
<feature type="transmembrane region" description="Helical" evidence="11">
    <location>
        <begin position="69"/>
        <end position="88"/>
    </location>
</feature>
<comment type="catalytic activity">
    <reaction evidence="1">
        <text>ATP + protein L-histidine = ADP + protein N-phospho-L-histidine.</text>
        <dbReference type="EC" id="2.7.13.3"/>
    </reaction>
</comment>
<keyword evidence="14" id="KW-0067">ATP-binding</keyword>
<evidence type="ECO:0000256" key="6">
    <source>
        <dbReference type="ARBA" id="ARBA00022692"/>
    </source>
</evidence>
<dbReference type="PROSITE" id="PS50885">
    <property type="entry name" value="HAMP"/>
    <property type="match status" value="1"/>
</dbReference>
<evidence type="ECO:0000256" key="9">
    <source>
        <dbReference type="ARBA" id="ARBA00023012"/>
    </source>
</evidence>
<feature type="transmembrane region" description="Helical" evidence="11">
    <location>
        <begin position="7"/>
        <end position="32"/>
    </location>
</feature>
<accession>A0ABP6U3E7</accession>
<dbReference type="SMART" id="SM00388">
    <property type="entry name" value="HisKA"/>
    <property type="match status" value="1"/>
</dbReference>
<keyword evidence="9" id="KW-0902">Two-component regulatory system</keyword>
<evidence type="ECO:0000313" key="14">
    <source>
        <dbReference type="EMBL" id="GAA3500831.1"/>
    </source>
</evidence>
<dbReference type="InterPro" id="IPR003594">
    <property type="entry name" value="HATPase_dom"/>
</dbReference>
<dbReference type="Gene3D" id="6.10.340.10">
    <property type="match status" value="1"/>
</dbReference>
<evidence type="ECO:0000256" key="10">
    <source>
        <dbReference type="ARBA" id="ARBA00023136"/>
    </source>
</evidence>
<evidence type="ECO:0000256" key="7">
    <source>
        <dbReference type="ARBA" id="ARBA00022777"/>
    </source>
</evidence>
<feature type="domain" description="HAMP" evidence="13">
    <location>
        <begin position="90"/>
        <end position="142"/>
    </location>
</feature>
<gene>
    <name evidence="14" type="ORF">GCM10019016_079380</name>
</gene>
<dbReference type="Pfam" id="PF00512">
    <property type="entry name" value="HisKA"/>
    <property type="match status" value="1"/>
</dbReference>
<dbReference type="Gene3D" id="3.30.565.10">
    <property type="entry name" value="Histidine kinase-like ATPase, C-terminal domain"/>
    <property type="match status" value="1"/>
</dbReference>
<evidence type="ECO:0000256" key="3">
    <source>
        <dbReference type="ARBA" id="ARBA00012438"/>
    </source>
</evidence>
<evidence type="ECO:0000256" key="2">
    <source>
        <dbReference type="ARBA" id="ARBA00004236"/>
    </source>
</evidence>
<dbReference type="SUPFAM" id="SSF47384">
    <property type="entry name" value="Homodimeric domain of signal transducing histidine kinase"/>
    <property type="match status" value="1"/>
</dbReference>
<keyword evidence="7" id="KW-0418">Kinase</keyword>
<proteinExistence type="predicted"/>
<comment type="subcellular location">
    <subcellularLocation>
        <location evidence="2">Cell membrane</location>
    </subcellularLocation>
</comment>
<name>A0ABP6U3E7_9ACTN</name>
<dbReference type="SUPFAM" id="SSF55874">
    <property type="entry name" value="ATPase domain of HSP90 chaperone/DNA topoisomerase II/histidine kinase"/>
    <property type="match status" value="1"/>
</dbReference>
<dbReference type="InterPro" id="IPR036890">
    <property type="entry name" value="HATPase_C_sf"/>
</dbReference>
<dbReference type="EC" id="2.7.13.3" evidence="3"/>
<dbReference type="Proteomes" id="UP001501455">
    <property type="component" value="Unassembled WGS sequence"/>
</dbReference>
<dbReference type="InterPro" id="IPR003660">
    <property type="entry name" value="HAMP_dom"/>
</dbReference>
<keyword evidence="15" id="KW-1185">Reference proteome</keyword>
<comment type="caution">
    <text evidence="14">The sequence shown here is derived from an EMBL/GenBank/DDBJ whole genome shotgun (WGS) entry which is preliminary data.</text>
</comment>
<dbReference type="GO" id="GO:0005524">
    <property type="term" value="F:ATP binding"/>
    <property type="evidence" value="ECO:0007669"/>
    <property type="project" value="UniProtKB-KW"/>
</dbReference>
<evidence type="ECO:0000256" key="4">
    <source>
        <dbReference type="ARBA" id="ARBA00022553"/>
    </source>
</evidence>
<evidence type="ECO:0000256" key="11">
    <source>
        <dbReference type="SAM" id="Phobius"/>
    </source>
</evidence>
<dbReference type="InterPro" id="IPR005467">
    <property type="entry name" value="His_kinase_dom"/>
</dbReference>
<dbReference type="InterPro" id="IPR004358">
    <property type="entry name" value="Sig_transdc_His_kin-like_C"/>
</dbReference>
<evidence type="ECO:0000256" key="5">
    <source>
        <dbReference type="ARBA" id="ARBA00022679"/>
    </source>
</evidence>
<dbReference type="SUPFAM" id="SSF158472">
    <property type="entry name" value="HAMP domain-like"/>
    <property type="match status" value="1"/>
</dbReference>
<dbReference type="SMART" id="SM00387">
    <property type="entry name" value="HATPase_c"/>
    <property type="match status" value="1"/>
</dbReference>
<keyword evidence="10 11" id="KW-0472">Membrane</keyword>
<evidence type="ECO:0000256" key="8">
    <source>
        <dbReference type="ARBA" id="ARBA00022989"/>
    </source>
</evidence>
<dbReference type="PANTHER" id="PTHR45436:SF5">
    <property type="entry name" value="SENSOR HISTIDINE KINASE TRCS"/>
    <property type="match status" value="1"/>
</dbReference>
<keyword evidence="4" id="KW-0597">Phosphoprotein</keyword>
<evidence type="ECO:0000256" key="1">
    <source>
        <dbReference type="ARBA" id="ARBA00000085"/>
    </source>
</evidence>
<dbReference type="Gene3D" id="1.10.287.130">
    <property type="match status" value="1"/>
</dbReference>
<reference evidence="15" key="1">
    <citation type="journal article" date="2019" name="Int. J. Syst. Evol. Microbiol.">
        <title>The Global Catalogue of Microorganisms (GCM) 10K type strain sequencing project: providing services to taxonomists for standard genome sequencing and annotation.</title>
        <authorList>
            <consortium name="The Broad Institute Genomics Platform"/>
            <consortium name="The Broad Institute Genome Sequencing Center for Infectious Disease"/>
            <person name="Wu L."/>
            <person name="Ma J."/>
        </authorList>
    </citation>
    <scope>NUCLEOTIDE SEQUENCE [LARGE SCALE GENOMIC DNA]</scope>
    <source>
        <strain evidence="15">JCM 4816</strain>
    </source>
</reference>
<dbReference type="RefSeq" id="WP_086699847.1">
    <property type="nucleotide sequence ID" value="NZ_BAAAXF010000057.1"/>
</dbReference>
<dbReference type="InterPro" id="IPR003661">
    <property type="entry name" value="HisK_dim/P_dom"/>
</dbReference>
<protein>
    <recommendedName>
        <fullName evidence="3">histidine kinase</fullName>
        <ecNumber evidence="3">2.7.13.3</ecNumber>
    </recommendedName>
</protein>
<dbReference type="CDD" id="cd00082">
    <property type="entry name" value="HisKA"/>
    <property type="match status" value="1"/>
</dbReference>
<dbReference type="Pfam" id="PF02518">
    <property type="entry name" value="HATPase_c"/>
    <property type="match status" value="1"/>
</dbReference>
<evidence type="ECO:0000259" key="13">
    <source>
        <dbReference type="PROSITE" id="PS50885"/>
    </source>
</evidence>
<keyword evidence="14" id="KW-0547">Nucleotide-binding</keyword>
<evidence type="ECO:0000259" key="12">
    <source>
        <dbReference type="PROSITE" id="PS50109"/>
    </source>
</evidence>
<dbReference type="CDD" id="cd00075">
    <property type="entry name" value="HATPase"/>
    <property type="match status" value="1"/>
</dbReference>
<dbReference type="PRINTS" id="PR00344">
    <property type="entry name" value="BCTRLSENSOR"/>
</dbReference>
<dbReference type="CDD" id="cd06225">
    <property type="entry name" value="HAMP"/>
    <property type="match status" value="1"/>
</dbReference>
<dbReference type="SMART" id="SM00304">
    <property type="entry name" value="HAMP"/>
    <property type="match status" value="1"/>
</dbReference>
<dbReference type="Pfam" id="PF00672">
    <property type="entry name" value="HAMP"/>
    <property type="match status" value="1"/>
</dbReference>
<dbReference type="InterPro" id="IPR050428">
    <property type="entry name" value="TCS_sensor_his_kinase"/>
</dbReference>
<keyword evidence="6 11" id="KW-0812">Transmembrane</keyword>
<dbReference type="PANTHER" id="PTHR45436">
    <property type="entry name" value="SENSOR HISTIDINE KINASE YKOH"/>
    <property type="match status" value="1"/>
</dbReference>
<feature type="domain" description="Histidine kinase" evidence="12">
    <location>
        <begin position="150"/>
        <end position="364"/>
    </location>
</feature>
<dbReference type="PROSITE" id="PS50109">
    <property type="entry name" value="HIS_KIN"/>
    <property type="match status" value="1"/>
</dbReference>
<dbReference type="InterPro" id="IPR036097">
    <property type="entry name" value="HisK_dim/P_sf"/>
</dbReference>
<organism evidence="14 15">
    <name type="scientific">Streptomyces prasinosporus</name>
    <dbReference type="NCBI Taxonomy" id="68256"/>
    <lineage>
        <taxon>Bacteria</taxon>
        <taxon>Bacillati</taxon>
        <taxon>Actinomycetota</taxon>
        <taxon>Actinomycetes</taxon>
        <taxon>Kitasatosporales</taxon>
        <taxon>Streptomycetaceae</taxon>
        <taxon>Streptomyces</taxon>
        <taxon>Streptomyces albogriseolus group</taxon>
    </lineage>
</organism>